<dbReference type="AlphaFoldDB" id="A0A8H7BR89"/>
<dbReference type="OrthoDB" id="5072at2759"/>
<dbReference type="Proteomes" id="UP000605846">
    <property type="component" value="Unassembled WGS sequence"/>
</dbReference>
<evidence type="ECO:0000256" key="2">
    <source>
        <dbReference type="ARBA" id="ARBA00018339"/>
    </source>
</evidence>
<evidence type="ECO:0000256" key="5">
    <source>
        <dbReference type="PIRNR" id="PIRNR017302"/>
    </source>
</evidence>
<dbReference type="GO" id="GO:0005654">
    <property type="term" value="C:nucleoplasm"/>
    <property type="evidence" value="ECO:0007669"/>
    <property type="project" value="UniProtKB-SubCell"/>
</dbReference>
<organism evidence="7 8">
    <name type="scientific">Apophysomyces ossiformis</name>
    <dbReference type="NCBI Taxonomy" id="679940"/>
    <lineage>
        <taxon>Eukaryota</taxon>
        <taxon>Fungi</taxon>
        <taxon>Fungi incertae sedis</taxon>
        <taxon>Mucoromycota</taxon>
        <taxon>Mucoromycotina</taxon>
        <taxon>Mucoromycetes</taxon>
        <taxon>Mucorales</taxon>
        <taxon>Mucorineae</taxon>
        <taxon>Mucoraceae</taxon>
        <taxon>Apophysomyces</taxon>
    </lineage>
</organism>
<evidence type="ECO:0000256" key="4">
    <source>
        <dbReference type="ARBA" id="ARBA00023242"/>
    </source>
</evidence>
<keyword evidence="3 5" id="KW-0690">Ribosome biogenesis</keyword>
<comment type="caution">
    <text evidence="7">The sequence shown here is derived from an EMBL/GenBank/DDBJ whole genome shotgun (WGS) entry which is preliminary data.</text>
</comment>
<dbReference type="EMBL" id="JABAYA010000039">
    <property type="protein sequence ID" value="KAF7728313.1"/>
    <property type="molecule type" value="Genomic_DNA"/>
</dbReference>
<keyword evidence="8" id="KW-1185">Reference proteome</keyword>
<comment type="subcellular location">
    <subcellularLocation>
        <location evidence="5">Nucleus</location>
        <location evidence="5">Nucleolus</location>
    </subcellularLocation>
    <subcellularLocation>
        <location evidence="5">Nucleus</location>
        <location evidence="5">Nucleoplasm</location>
    </subcellularLocation>
</comment>
<evidence type="ECO:0000256" key="3">
    <source>
        <dbReference type="ARBA" id="ARBA00022517"/>
    </source>
</evidence>
<reference evidence="7" key="1">
    <citation type="submission" date="2020-01" db="EMBL/GenBank/DDBJ databases">
        <title>Genome Sequencing of Three Apophysomyces-Like Fungal Strains Confirms a Novel Fungal Genus in the Mucoromycota with divergent Burkholderia-like Endosymbiotic Bacteria.</title>
        <authorList>
            <person name="Stajich J.E."/>
            <person name="Macias A.M."/>
            <person name="Carter-House D."/>
            <person name="Lovett B."/>
            <person name="Kasson L.R."/>
            <person name="Berry K."/>
            <person name="Grigoriev I."/>
            <person name="Chang Y."/>
            <person name="Spatafora J."/>
            <person name="Kasson M.T."/>
        </authorList>
    </citation>
    <scope>NUCLEOTIDE SEQUENCE</scope>
    <source>
        <strain evidence="7">NRRL A-21654</strain>
    </source>
</reference>
<accession>A0A8H7BR89</accession>
<dbReference type="GO" id="GO:0005730">
    <property type="term" value="C:nucleolus"/>
    <property type="evidence" value="ECO:0007669"/>
    <property type="project" value="UniProtKB-SubCell"/>
</dbReference>
<feature type="region of interest" description="Disordered" evidence="6">
    <location>
        <begin position="223"/>
        <end position="329"/>
    </location>
</feature>
<comment type="function">
    <text evidence="5">May play a role in ribosome biogenesis.</text>
</comment>
<dbReference type="GO" id="GO:0000027">
    <property type="term" value="P:ribosomal large subunit assembly"/>
    <property type="evidence" value="ECO:0007669"/>
    <property type="project" value="UniProtKB-UniRule"/>
</dbReference>
<feature type="compositionally biased region" description="Acidic residues" evidence="6">
    <location>
        <begin position="223"/>
        <end position="241"/>
    </location>
</feature>
<evidence type="ECO:0000313" key="7">
    <source>
        <dbReference type="EMBL" id="KAF7728313.1"/>
    </source>
</evidence>
<evidence type="ECO:0000313" key="8">
    <source>
        <dbReference type="Proteomes" id="UP000605846"/>
    </source>
</evidence>
<dbReference type="GO" id="GO:0006364">
    <property type="term" value="P:rRNA processing"/>
    <property type="evidence" value="ECO:0007669"/>
    <property type="project" value="TreeGrafter"/>
</dbReference>
<sequence length="428" mass="49787">MANEKVAKAQPSRKGKKAWRKNVDIKPIEEGLDASRREERVHGKAGPLKDTQLFAIDTVGDVKVRRQLAKDKPLKIDQILAERSAVPATRNKVNAGRSINDKQAELKKIEKMAKRKLTNAPVPGAKKKKDQVYDMWAEESEEKSNDFLDHIKPRKVKAPVTLARKPEAAVHQPAVVVPAAGASYNPTMEQHQELLRVAHEIEVQKIEEKKKLDEQLKYRKELDDLESELQQEEKDAEEEEAAATAAAADNDEEETKEQIEERKTRVQRNKERRLRREHILNQKKEQEKSIRKQVDKLNGIEEELSKRQAELEKMEERRREKEENEKKEGLKRIGKHFVQEMPIEVQLQDELSESLRQLKVYEPVEIALLISSLFSSQPEGNVFKDRFVSLQKRNIIEPRVPVTAHRRYKLKEYEKRSYKNFDAMQNKK</sequence>
<name>A0A8H7BR89_9FUNG</name>
<dbReference type="PANTHER" id="PTHR14211:SF7">
    <property type="entry name" value="RIBOSOME BIOGENESIS PROTEIN NOP53"/>
    <property type="match status" value="1"/>
</dbReference>
<dbReference type="PIRSF" id="PIRSF017302">
    <property type="entry name" value="Gltscr2"/>
    <property type="match status" value="1"/>
</dbReference>
<gene>
    <name evidence="7" type="ORF">EC973_006254</name>
</gene>
<feature type="compositionally biased region" description="Basic and acidic residues" evidence="6">
    <location>
        <begin position="277"/>
        <end position="329"/>
    </location>
</feature>
<dbReference type="GO" id="GO:0008097">
    <property type="term" value="F:5S rRNA binding"/>
    <property type="evidence" value="ECO:0007669"/>
    <property type="project" value="TreeGrafter"/>
</dbReference>
<keyword evidence="4 5" id="KW-0539">Nucleus</keyword>
<evidence type="ECO:0000256" key="6">
    <source>
        <dbReference type="SAM" id="MobiDB-lite"/>
    </source>
</evidence>
<evidence type="ECO:0000256" key="1">
    <source>
        <dbReference type="ARBA" id="ARBA00008838"/>
    </source>
</evidence>
<feature type="region of interest" description="Disordered" evidence="6">
    <location>
        <begin position="1"/>
        <end position="22"/>
    </location>
</feature>
<dbReference type="PANTHER" id="PTHR14211">
    <property type="entry name" value="GLIOMA SUPPRESSOR CANDIDATE REGION GENE 2"/>
    <property type="match status" value="1"/>
</dbReference>
<proteinExistence type="inferred from homology"/>
<dbReference type="Pfam" id="PF07767">
    <property type="entry name" value="Nop53"/>
    <property type="match status" value="1"/>
</dbReference>
<dbReference type="InterPro" id="IPR011687">
    <property type="entry name" value="Nop53/GLTSCR2"/>
</dbReference>
<comment type="similarity">
    <text evidence="1 5">Belongs to the NOP53 family.</text>
</comment>
<protein>
    <recommendedName>
        <fullName evidence="2 5">Ribosome biogenesis protein NOP53</fullName>
    </recommendedName>
</protein>
<feature type="compositionally biased region" description="Basic residues" evidence="6">
    <location>
        <begin position="11"/>
        <end position="20"/>
    </location>
</feature>
<feature type="compositionally biased region" description="Basic residues" evidence="6">
    <location>
        <begin position="265"/>
        <end position="276"/>
    </location>
</feature>